<accession>A0AAV8PN09</accession>
<organism evidence="3 4">
    <name type="scientific">Ensete ventricosum</name>
    <name type="common">Abyssinian banana</name>
    <name type="synonym">Musa ensete</name>
    <dbReference type="NCBI Taxonomy" id="4639"/>
    <lineage>
        <taxon>Eukaryota</taxon>
        <taxon>Viridiplantae</taxon>
        <taxon>Streptophyta</taxon>
        <taxon>Embryophyta</taxon>
        <taxon>Tracheophyta</taxon>
        <taxon>Spermatophyta</taxon>
        <taxon>Magnoliopsida</taxon>
        <taxon>Liliopsida</taxon>
        <taxon>Zingiberales</taxon>
        <taxon>Musaceae</taxon>
        <taxon>Ensete</taxon>
    </lineage>
</organism>
<reference evidence="3 4" key="1">
    <citation type="submission" date="2022-12" db="EMBL/GenBank/DDBJ databases">
        <title>Chromosome-scale assembly of the Ensete ventricosum genome.</title>
        <authorList>
            <person name="Dussert Y."/>
            <person name="Stocks J."/>
            <person name="Wendawek A."/>
            <person name="Woldeyes F."/>
            <person name="Nichols R.A."/>
            <person name="Borrell J.S."/>
        </authorList>
    </citation>
    <scope>NUCLEOTIDE SEQUENCE [LARGE SCALE GENOMIC DNA]</scope>
    <source>
        <strain evidence="4">cv. Maze</strain>
        <tissue evidence="3">Seeds</tissue>
    </source>
</reference>
<feature type="coiled-coil region" evidence="1">
    <location>
        <begin position="72"/>
        <end position="99"/>
    </location>
</feature>
<dbReference type="Proteomes" id="UP001222027">
    <property type="component" value="Unassembled WGS sequence"/>
</dbReference>
<evidence type="ECO:0000259" key="2">
    <source>
        <dbReference type="Pfam" id="PF09762"/>
    </source>
</evidence>
<sequence length="367" mass="42257">MTMRLDDALRETFFLATDIEPLSNIVTKHTIHQYMDKLVVESASELADKLLPLNLEEENQLKKKVAYLLFEIKESKNNVQQLQTEHDKMQNSIKMLSRQMSESDERKTDVLNEIKLLRQRIDERNWGDAVQDMIRMLKLVKDLERKESDLLSSCKLTHADVEESFSYGGQLGIAEFDQALSQSMEKLTSAKRECAAKLRAILSVKRKIGDVPTQVELIQYERRFSELYSQIQEKHRQTSKYYDTYNALLEIKELMLKETSLLNSINSQLQDALTSSIGCSKLVDSMEVIVKGAQQKLEKVQLSLLAEKKHSDSLREKHTAAIADQRHFSSLLKAFQDECTKNERLSQLVQNGMASSSSLWCRTELEM</sequence>
<proteinExistence type="predicted"/>
<dbReference type="GO" id="GO:0006893">
    <property type="term" value="P:Golgi to plasma membrane transport"/>
    <property type="evidence" value="ECO:0007669"/>
    <property type="project" value="TreeGrafter"/>
</dbReference>
<dbReference type="InterPro" id="IPR019159">
    <property type="entry name" value="CCDC93_CC"/>
</dbReference>
<evidence type="ECO:0000313" key="3">
    <source>
        <dbReference type="EMBL" id="KAJ8457958.1"/>
    </source>
</evidence>
<keyword evidence="4" id="KW-1185">Reference proteome</keyword>
<keyword evidence="1" id="KW-0175">Coiled coil</keyword>
<dbReference type="Pfam" id="PF09762">
    <property type="entry name" value="CCDC93_CC"/>
    <property type="match status" value="1"/>
</dbReference>
<dbReference type="InterPro" id="IPR039116">
    <property type="entry name" value="CCDC93"/>
</dbReference>
<dbReference type="EMBL" id="JAQQAF010000009">
    <property type="protein sequence ID" value="KAJ8457958.1"/>
    <property type="molecule type" value="Genomic_DNA"/>
</dbReference>
<gene>
    <name evidence="3" type="ORF">OPV22_030884</name>
</gene>
<dbReference type="AlphaFoldDB" id="A0AAV8PN09"/>
<protein>
    <recommendedName>
        <fullName evidence="2">CCDC93 coiled-coil domain-containing protein</fullName>
    </recommendedName>
</protein>
<dbReference type="PANTHER" id="PTHR16441:SF0">
    <property type="entry name" value="COILED-COIL DOMAIN-CONTAINING PROTEIN 93"/>
    <property type="match status" value="1"/>
</dbReference>
<comment type="caution">
    <text evidence="3">The sequence shown here is derived from an EMBL/GenBank/DDBJ whole genome shotgun (WGS) entry which is preliminary data.</text>
</comment>
<dbReference type="PANTHER" id="PTHR16441">
    <property type="entry name" value="FIDIPIDINE"/>
    <property type="match status" value="1"/>
</dbReference>
<evidence type="ECO:0000313" key="4">
    <source>
        <dbReference type="Proteomes" id="UP001222027"/>
    </source>
</evidence>
<evidence type="ECO:0000256" key="1">
    <source>
        <dbReference type="SAM" id="Coils"/>
    </source>
</evidence>
<feature type="domain" description="CCDC93 coiled-coil" evidence="2">
    <location>
        <begin position="56"/>
        <end position="346"/>
    </location>
</feature>
<name>A0AAV8PN09_ENSVE</name>